<dbReference type="AlphaFoldDB" id="A0AA35U0U7"/>
<organism evidence="1 2">
    <name type="scientific">Geodia barretti</name>
    <name type="common">Barrett's horny sponge</name>
    <dbReference type="NCBI Taxonomy" id="519541"/>
    <lineage>
        <taxon>Eukaryota</taxon>
        <taxon>Metazoa</taxon>
        <taxon>Porifera</taxon>
        <taxon>Demospongiae</taxon>
        <taxon>Heteroscleromorpha</taxon>
        <taxon>Tetractinellida</taxon>
        <taxon>Astrophorina</taxon>
        <taxon>Geodiidae</taxon>
        <taxon>Geodia</taxon>
    </lineage>
</organism>
<reference evidence="1" key="1">
    <citation type="submission" date="2023-03" db="EMBL/GenBank/DDBJ databases">
        <authorList>
            <person name="Steffen K."/>
            <person name="Cardenas P."/>
        </authorList>
    </citation>
    <scope>NUCLEOTIDE SEQUENCE</scope>
</reference>
<feature type="non-terminal residue" evidence="1">
    <location>
        <position position="100"/>
    </location>
</feature>
<evidence type="ECO:0000313" key="1">
    <source>
        <dbReference type="EMBL" id="CAI8056617.1"/>
    </source>
</evidence>
<name>A0AA35U0U7_GEOBA</name>
<keyword evidence="2" id="KW-1185">Reference proteome</keyword>
<dbReference type="EMBL" id="CASHTH010004375">
    <property type="protein sequence ID" value="CAI8056617.1"/>
    <property type="molecule type" value="Genomic_DNA"/>
</dbReference>
<gene>
    <name evidence="1" type="ORF">GBAR_LOCUS30854</name>
</gene>
<accession>A0AA35U0U7</accession>
<evidence type="ECO:0000313" key="2">
    <source>
        <dbReference type="Proteomes" id="UP001174909"/>
    </source>
</evidence>
<dbReference type="Proteomes" id="UP001174909">
    <property type="component" value="Unassembled WGS sequence"/>
</dbReference>
<proteinExistence type="predicted"/>
<protein>
    <submittedName>
        <fullName evidence="1">Uncharacterized protein</fullName>
    </submittedName>
</protein>
<comment type="caution">
    <text evidence="1">The sequence shown here is derived from an EMBL/GenBank/DDBJ whole genome shotgun (WGS) entry which is preliminary data.</text>
</comment>
<sequence length="100" mass="11469">MDEELDDDDVPLIVEKLHRVQAVSLILGRLLRIPKASLDSIKQQYTDPSLRLISVIDEFVKQDEPKPTWGFIVKALKSPLIRELRLAKKIEANYCCLPTK</sequence>